<dbReference type="RefSeq" id="XP_025489031.1">
    <property type="nucleotide sequence ID" value="XM_025630161.1"/>
</dbReference>
<evidence type="ECO:0000313" key="2">
    <source>
        <dbReference type="EMBL" id="PYH78831.1"/>
    </source>
</evidence>
<evidence type="ECO:0000256" key="1">
    <source>
        <dbReference type="SAM" id="Phobius"/>
    </source>
</evidence>
<dbReference type="EMBL" id="KZ821725">
    <property type="protein sequence ID" value="PYH78831.1"/>
    <property type="molecule type" value="Genomic_DNA"/>
</dbReference>
<keyword evidence="1" id="KW-0812">Transmembrane</keyword>
<organism evidence="2 3">
    <name type="scientific">Aspergillus uvarum CBS 121591</name>
    <dbReference type="NCBI Taxonomy" id="1448315"/>
    <lineage>
        <taxon>Eukaryota</taxon>
        <taxon>Fungi</taxon>
        <taxon>Dikarya</taxon>
        <taxon>Ascomycota</taxon>
        <taxon>Pezizomycotina</taxon>
        <taxon>Eurotiomycetes</taxon>
        <taxon>Eurotiomycetidae</taxon>
        <taxon>Eurotiales</taxon>
        <taxon>Aspergillaceae</taxon>
        <taxon>Aspergillus</taxon>
        <taxon>Aspergillus subgen. Circumdati</taxon>
    </lineage>
</organism>
<keyword evidence="3" id="KW-1185">Reference proteome</keyword>
<dbReference type="Proteomes" id="UP000248340">
    <property type="component" value="Unassembled WGS sequence"/>
</dbReference>
<sequence>MYVLLSLYSKSGRMAREQRENICARGVGGLYRAVSQFCPQIWIGFCPEGSNYILVPRPGLFLQCKLDICTLLLSCPMPILSVFCLPIFLALFCLFYLHPGPVYIASHGVEYLKFSPIL</sequence>
<dbReference type="VEuPathDB" id="FungiDB:BO82DRAFT_150217"/>
<accession>A0A319C3P6</accession>
<name>A0A319C3P6_9EURO</name>
<reference evidence="2 3" key="1">
    <citation type="submission" date="2016-12" db="EMBL/GenBank/DDBJ databases">
        <title>The genomes of Aspergillus section Nigri reveals drivers in fungal speciation.</title>
        <authorList>
            <consortium name="DOE Joint Genome Institute"/>
            <person name="Vesth T.C."/>
            <person name="Nybo J."/>
            <person name="Theobald S."/>
            <person name="Brandl J."/>
            <person name="Frisvad J.C."/>
            <person name="Nielsen K.F."/>
            <person name="Lyhne E.K."/>
            <person name="Kogle M.E."/>
            <person name="Kuo A."/>
            <person name="Riley R."/>
            <person name="Clum A."/>
            <person name="Nolan M."/>
            <person name="Lipzen A."/>
            <person name="Salamov A."/>
            <person name="Henrissat B."/>
            <person name="Wiebenga A."/>
            <person name="De Vries R.P."/>
            <person name="Grigoriev I.V."/>
            <person name="Mortensen U.H."/>
            <person name="Andersen M.R."/>
            <person name="Baker S.E."/>
        </authorList>
    </citation>
    <scope>NUCLEOTIDE SEQUENCE [LARGE SCALE GENOMIC DNA]</scope>
    <source>
        <strain evidence="2 3">CBS 121591</strain>
    </source>
</reference>
<protein>
    <submittedName>
        <fullName evidence="2">Uncharacterized protein</fullName>
    </submittedName>
</protein>
<gene>
    <name evidence="2" type="ORF">BO82DRAFT_150217</name>
</gene>
<dbReference type="GeneID" id="37132902"/>
<keyword evidence="1" id="KW-0472">Membrane</keyword>
<feature type="transmembrane region" description="Helical" evidence="1">
    <location>
        <begin position="79"/>
        <end position="97"/>
    </location>
</feature>
<proteinExistence type="predicted"/>
<evidence type="ECO:0000313" key="3">
    <source>
        <dbReference type="Proteomes" id="UP000248340"/>
    </source>
</evidence>
<keyword evidence="1" id="KW-1133">Transmembrane helix</keyword>
<dbReference type="AlphaFoldDB" id="A0A319C3P6"/>